<reference evidence="1" key="1">
    <citation type="submission" date="2018-05" db="EMBL/GenBank/DDBJ databases">
        <authorList>
            <person name="Lanie J.A."/>
            <person name="Ng W.-L."/>
            <person name="Kazmierczak K.M."/>
            <person name="Andrzejewski T.M."/>
            <person name="Davidsen T.M."/>
            <person name="Wayne K.J."/>
            <person name="Tettelin H."/>
            <person name="Glass J.I."/>
            <person name="Rusch D."/>
            <person name="Podicherti R."/>
            <person name="Tsui H.-C.T."/>
            <person name="Winkler M.E."/>
        </authorList>
    </citation>
    <scope>NUCLEOTIDE SEQUENCE</scope>
</reference>
<gene>
    <name evidence="1" type="ORF">METZ01_LOCUS289779</name>
</gene>
<proteinExistence type="predicted"/>
<accession>A0A382LMC2</accession>
<dbReference type="AlphaFoldDB" id="A0A382LMC2"/>
<sequence>MKMRLNILFILLLIGLSLPCDCDIPQTPEDGFE</sequence>
<protein>
    <submittedName>
        <fullName evidence="1">Uncharacterized protein</fullName>
    </submittedName>
</protein>
<feature type="non-terminal residue" evidence="1">
    <location>
        <position position="33"/>
    </location>
</feature>
<evidence type="ECO:0000313" key="1">
    <source>
        <dbReference type="EMBL" id="SVC36925.1"/>
    </source>
</evidence>
<dbReference type="EMBL" id="UINC01087504">
    <property type="protein sequence ID" value="SVC36925.1"/>
    <property type="molecule type" value="Genomic_DNA"/>
</dbReference>
<organism evidence="1">
    <name type="scientific">marine metagenome</name>
    <dbReference type="NCBI Taxonomy" id="408172"/>
    <lineage>
        <taxon>unclassified sequences</taxon>
        <taxon>metagenomes</taxon>
        <taxon>ecological metagenomes</taxon>
    </lineage>
</organism>
<name>A0A382LMC2_9ZZZZ</name>